<sequence>MAAFSLRIIDASYYMEKPIQGLDFCFSEFRQTAIYHVPVIRIFGTTALGQKSCLHIHQIFPYLYVPLPAGVDNGLRFCKEFAMSLDSALTISFGKSVSQQRQHVYKVEIVKKIPFYGYYKNEKDFLQIYLYNPNHVSVAGDLLINGSVMNQFFQPFETHIPFILQFFIDYNLHGMNFINLSSVLFRAPLPKKDTVSNLTFSSPHTSDLFQSPLIKRSNFEVFTEETVHESHLLNVKKQSTCAVEVDALESAILNKNSIMESIGTNPGLNELWEDEKQRLRDNHESSIIKISESQDREEFITNDEKLSLKKLKDIIDERRLKLSEDLLNLSTTSDQGSYLNSLLATTLEQDSLALDSTADQSLVNILLNMAEEEELHNSLEALSALSETSLINNGLGHEEDDEHDDDENESILMSQTVNDIINHPDNSFLSTQSYMWSNPLLDDQENQCVEMLNNSPIKSIKCDNSKDSIVFNESRVNKEKSFIPQLDGNSDLCRESSSEDFQSYSRKRKRKKLKKQSKSKKKSSSFEINRSLDCSTTSSLTLKNISNKSSLECRKSCVDDNFKYIIKDNLVFPKVYPSRVRNKNSHEISDIPVLCSKDCLIKFSPNIKQEKKKRTLKTALKSEKSEFFFKNKEYLQKKYNLKNCQVVLCNDKSITQQHSSSSKLQDSKNKLKYNLTSTTNKHFSSKKYKTHSDVNQIKTSFEYNTDQEDCLISESPGEIDCSRNLIMLTGVTSLTSFKENHSSTLISSSQFIEEQVLNTNQTYSNDKRSEQTCSNDKVFEQICLNDVVSEQTCSSDVVSEQIFSNDEISEQFCSNDVVSVQIFSNDKSSEQTCFNDKSSEQTCSNDKSSEQTCSNYKSSEQTCSNDVGTMQTSLNEEIRNNTLNINLKVSSYCNKEPEALIEKHATLSATSVLETSVKDCWLKVQNSDFNQSNYGADFSHNTVVLKEKLNTFKSYIETETLKEASLFKKDLINIYSPIESCNIFLEKQVPSEQANNSKNLCSPNMNLNYNNNTLKIDFTNSNKCKTLFHKEDNTSYNETTLPFTKVGVLDIIDSADKTSTKSSQQNYLENTKKTCHKRLQFPVSSVQNCSSNFTFSMNYYIYTPLEKPPSYNKVLSTLSKNNLQEIIYEAPFYSDKKDVAGTVTEKNNPSCSTKVKTLPKYSTNLPLVTLDYLQQNQLQQLQSDIFKSPSGYDQAHPLLADMLNSSKIVVITPCLQPPKYSAVLHWLHNQKECKSPMIKSHIHAKSLKPDVDYALQKESLQANPDIENACLFPALATSPSLQNSNEPEISTPCGFFSDKDPIVAFEVDEIQSHKKTIFKGINSSDIEGFTPNNTYAFKTTQQNIANAKAIHFNQSLTIASIELHIQTRRNLRPDPTIDPIILIFYTMHQELLNIDVSGVFITDTCMIYQNSSNLLKKAGIAISSTHCFSDELLMLKGFSSFIQEHDPDILVGYEVQMLSIGYLIERAAALNYNMCHAMSRISSTEVYSKKVQKDQEDNWFGQLVSMEITGRIILNLWRIMRSEIALQIYTFENVFYHICHQRVAAYSFCSLSEWWLTNSSRWRVIDYYLKRCQGNIRLLDQIDFINRTSELARIFGILFYSVISRGSQFRVESMMLRIAKPMNFIPMSPSPHQRARMSAPECIPLVMEPESRFYVDPVIVLDFQSLYPSIIIAYNYCFSTCIGRVKLCAENELFNFGAASLNLPFHVLEELLNDSNVHISPNGVGFVKKDVRTGIIPRMLDEILSTRVMVKSSMKKAKANKVLYKLLDSRQLGLKLIANVTYGYTAANFSGRMPCIEVGDSVVRKGRETLERAIHLVNSTEKWNARVVYGDTDSLFVLLKGASKETAFAVSAEIVDAVSALNPKPIKLKFEKVYQPCFLITKKRYVGYMYESLDQKVPIFDAKGIETVRRDNCPAVGKVLEKSLRILFEKNDLSLVKKYVQNQFVKIMEGNVILRDFIIAKEYRGLNNYKPGACVPALALTRKQLKLDRRAEPRIGERVPYVISHGSPGLTLIQLVRSPMELIHNNNLRLNEAYYITKQLCPSLDRIFSLIGVNVAKWFVDLPRITRVNDREFESDDNKKGMISHYFSSNHCLICSQLTNHKVCFDCRNDSQRTVFFLNSKCRAIERRYIHFTTLCQHCTSTRFHQSNCISLDCPVFFKLSNISRDLQRTKEVRHIISEF</sequence>
<evidence type="ECO:0000256" key="9">
    <source>
        <dbReference type="ARBA" id="ARBA00022833"/>
    </source>
</evidence>
<evidence type="ECO:0000256" key="3">
    <source>
        <dbReference type="ARBA" id="ARBA00012417"/>
    </source>
</evidence>
<dbReference type="Pfam" id="PF24065">
    <property type="entry name" value="REV3_N"/>
    <property type="match status" value="1"/>
</dbReference>
<evidence type="ECO:0000313" key="21">
    <source>
        <dbReference type="Proteomes" id="UP001652625"/>
    </source>
</evidence>
<evidence type="ECO:0000256" key="6">
    <source>
        <dbReference type="ARBA" id="ARBA00022695"/>
    </source>
</evidence>
<feature type="domain" description="DNA-directed DNA polymerase family B exonuclease" evidence="17">
    <location>
        <begin position="1327"/>
        <end position="1534"/>
    </location>
</feature>
<evidence type="ECO:0000256" key="12">
    <source>
        <dbReference type="ARBA" id="ARBA00023014"/>
    </source>
</evidence>
<dbReference type="InterPro" id="IPR056447">
    <property type="entry name" value="REV3_N"/>
</dbReference>
<dbReference type="Pfam" id="PF24055">
    <property type="entry name" value="POL3_N"/>
    <property type="match status" value="1"/>
</dbReference>
<dbReference type="GeneID" id="100213595"/>
<protein>
    <recommendedName>
        <fullName evidence="4">DNA polymerase zeta catalytic subunit</fullName>
        <ecNumber evidence="3">2.7.7.7</ecNumber>
    </recommendedName>
</protein>
<evidence type="ECO:0000256" key="13">
    <source>
        <dbReference type="ARBA" id="ARBA00023204"/>
    </source>
</evidence>
<comment type="catalytic activity">
    <reaction evidence="14">
        <text>DNA(n) + a 2'-deoxyribonucleoside 5'-triphosphate = DNA(n+1) + diphosphate</text>
        <dbReference type="Rhea" id="RHEA:22508"/>
        <dbReference type="Rhea" id="RHEA-COMP:17339"/>
        <dbReference type="Rhea" id="RHEA-COMP:17340"/>
        <dbReference type="ChEBI" id="CHEBI:33019"/>
        <dbReference type="ChEBI" id="CHEBI:61560"/>
        <dbReference type="ChEBI" id="CHEBI:173112"/>
        <dbReference type="EC" id="2.7.7.7"/>
    </reaction>
</comment>
<accession>A0ABM4BHV2</accession>
<dbReference type="InterPro" id="IPR030559">
    <property type="entry name" value="PolZ_Rev3"/>
</dbReference>
<keyword evidence="21" id="KW-1185">Reference proteome</keyword>
<evidence type="ECO:0000259" key="20">
    <source>
        <dbReference type="Pfam" id="PF24065"/>
    </source>
</evidence>
<keyword evidence="9" id="KW-0862">Zinc</keyword>
<evidence type="ECO:0000256" key="2">
    <source>
        <dbReference type="ARBA" id="ARBA00005755"/>
    </source>
</evidence>
<evidence type="ECO:0000256" key="5">
    <source>
        <dbReference type="ARBA" id="ARBA00022679"/>
    </source>
</evidence>
<organism evidence="21 22">
    <name type="scientific">Hydra vulgaris</name>
    <name type="common">Hydra</name>
    <name type="synonym">Hydra attenuata</name>
    <dbReference type="NCBI Taxonomy" id="6087"/>
    <lineage>
        <taxon>Eukaryota</taxon>
        <taxon>Metazoa</taxon>
        <taxon>Cnidaria</taxon>
        <taxon>Hydrozoa</taxon>
        <taxon>Hydroidolina</taxon>
        <taxon>Anthoathecata</taxon>
        <taxon>Aplanulata</taxon>
        <taxon>Hydridae</taxon>
        <taxon>Hydra</taxon>
    </lineage>
</organism>
<evidence type="ECO:0000256" key="15">
    <source>
        <dbReference type="SAM" id="MobiDB-lite"/>
    </source>
</evidence>
<dbReference type="Pfam" id="PF00136">
    <property type="entry name" value="DNA_pol_B"/>
    <property type="match status" value="1"/>
</dbReference>
<feature type="region of interest" description="Disordered" evidence="15">
    <location>
        <begin position="504"/>
        <end position="524"/>
    </location>
</feature>
<feature type="domain" description="C4-type zinc-finger of DNA polymerase delta" evidence="18">
    <location>
        <begin position="2092"/>
        <end position="2159"/>
    </location>
</feature>
<keyword evidence="11" id="KW-0408">Iron</keyword>
<evidence type="ECO:0000313" key="22">
    <source>
        <dbReference type="RefSeq" id="XP_065648572.1"/>
    </source>
</evidence>
<keyword evidence="12" id="KW-0411">Iron-sulfur</keyword>
<keyword evidence="7" id="KW-0479">Metal-binding</keyword>
<evidence type="ECO:0000256" key="11">
    <source>
        <dbReference type="ARBA" id="ARBA00023004"/>
    </source>
</evidence>
<dbReference type="Gene3D" id="3.90.1600.10">
    <property type="entry name" value="Palm domain of DNA polymerase"/>
    <property type="match status" value="1"/>
</dbReference>
<keyword evidence="13" id="KW-0234">DNA repair</keyword>
<keyword evidence="5" id="KW-0808">Transferase</keyword>
<dbReference type="Gene3D" id="3.30.342.10">
    <property type="entry name" value="DNA Polymerase, chain B, domain 1"/>
    <property type="match status" value="1"/>
</dbReference>
<feature type="domain" description="DNA polymerase zeta catalytic subunit N-terminal" evidence="20">
    <location>
        <begin position="4"/>
        <end position="57"/>
    </location>
</feature>
<dbReference type="SUPFAM" id="SSF56672">
    <property type="entry name" value="DNA/RNA polymerases"/>
    <property type="match status" value="1"/>
</dbReference>
<dbReference type="CDD" id="cd05778">
    <property type="entry name" value="DNA_polB_zeta_exo"/>
    <property type="match status" value="1"/>
</dbReference>
<evidence type="ECO:0000256" key="4">
    <source>
        <dbReference type="ARBA" id="ARBA00021589"/>
    </source>
</evidence>
<dbReference type="Gene3D" id="1.10.287.690">
    <property type="entry name" value="Helix hairpin bin"/>
    <property type="match status" value="1"/>
</dbReference>
<dbReference type="PANTHER" id="PTHR45812:SF1">
    <property type="entry name" value="DNA POLYMERASE ZETA CATALYTIC SUBUNIT"/>
    <property type="match status" value="1"/>
</dbReference>
<dbReference type="RefSeq" id="XP_065648572.1">
    <property type="nucleotide sequence ID" value="XM_065792500.1"/>
</dbReference>
<dbReference type="Pfam" id="PF14260">
    <property type="entry name" value="zf-C4pol"/>
    <property type="match status" value="1"/>
</dbReference>
<dbReference type="InterPro" id="IPR006172">
    <property type="entry name" value="DNA-dir_DNA_pol_B"/>
</dbReference>
<dbReference type="PROSITE" id="PS00116">
    <property type="entry name" value="DNA_POLYMERASE_B"/>
    <property type="match status" value="1"/>
</dbReference>
<gene>
    <name evidence="22" type="primary">LOC100213595</name>
</gene>
<dbReference type="SMART" id="SM00486">
    <property type="entry name" value="POLBc"/>
    <property type="match status" value="1"/>
</dbReference>
<evidence type="ECO:0000259" key="19">
    <source>
        <dbReference type="Pfam" id="PF24055"/>
    </source>
</evidence>
<dbReference type="InterPro" id="IPR056435">
    <property type="entry name" value="DPOD/Z_N"/>
</dbReference>
<dbReference type="InterPro" id="IPR036397">
    <property type="entry name" value="RNaseH_sf"/>
</dbReference>
<dbReference type="SUPFAM" id="SSF53098">
    <property type="entry name" value="Ribonuclease H-like"/>
    <property type="match status" value="1"/>
</dbReference>
<evidence type="ECO:0000259" key="17">
    <source>
        <dbReference type="Pfam" id="PF03104"/>
    </source>
</evidence>
<dbReference type="Gene3D" id="3.30.420.10">
    <property type="entry name" value="Ribonuclease H-like superfamily/Ribonuclease H"/>
    <property type="match status" value="1"/>
</dbReference>
<dbReference type="InterPro" id="IPR006134">
    <property type="entry name" value="DNA-dir_DNA_pol_B_multi_dom"/>
</dbReference>
<name>A0ABM4BHV2_HYDVU</name>
<feature type="domain" description="DNA-directed DNA polymerase family B multifunctional" evidence="16">
    <location>
        <begin position="1599"/>
        <end position="2050"/>
    </location>
</feature>
<dbReference type="CDD" id="cd05534">
    <property type="entry name" value="POLBc_zeta"/>
    <property type="match status" value="1"/>
</dbReference>
<evidence type="ECO:0000256" key="10">
    <source>
        <dbReference type="ARBA" id="ARBA00022932"/>
    </source>
</evidence>
<evidence type="ECO:0000259" key="16">
    <source>
        <dbReference type="Pfam" id="PF00136"/>
    </source>
</evidence>
<evidence type="ECO:0000256" key="1">
    <source>
        <dbReference type="ARBA" id="ARBA00001966"/>
    </source>
</evidence>
<evidence type="ECO:0000256" key="7">
    <source>
        <dbReference type="ARBA" id="ARBA00022723"/>
    </source>
</evidence>
<comment type="similarity">
    <text evidence="2">Belongs to the DNA polymerase type-B family.</text>
</comment>
<comment type="cofactor">
    <cofactor evidence="1">
        <name>[4Fe-4S] cluster</name>
        <dbReference type="ChEBI" id="CHEBI:49883"/>
    </cofactor>
</comment>
<dbReference type="InterPro" id="IPR017964">
    <property type="entry name" value="DNA-dir_DNA_pol_B_CS"/>
</dbReference>
<dbReference type="PRINTS" id="PR00106">
    <property type="entry name" value="DNAPOLB"/>
</dbReference>
<evidence type="ECO:0000259" key="18">
    <source>
        <dbReference type="Pfam" id="PF14260"/>
    </source>
</evidence>
<reference evidence="22" key="1">
    <citation type="submission" date="2025-08" db="UniProtKB">
        <authorList>
            <consortium name="RefSeq"/>
        </authorList>
    </citation>
    <scope>IDENTIFICATION</scope>
</reference>
<feature type="domain" description="DNA polymerase delta/zeta catalytic subunit N-terminal" evidence="19">
    <location>
        <begin position="58"/>
        <end position="137"/>
    </location>
</feature>
<dbReference type="Gene3D" id="1.10.132.60">
    <property type="entry name" value="DNA polymerase family B, C-terminal domain"/>
    <property type="match status" value="1"/>
</dbReference>
<keyword evidence="8" id="KW-0227">DNA damage</keyword>
<proteinExistence type="inferred from homology"/>
<dbReference type="InterPro" id="IPR025687">
    <property type="entry name" value="Znf-C4pol"/>
</dbReference>
<dbReference type="Pfam" id="PF03104">
    <property type="entry name" value="DNA_pol_B_exo1"/>
    <property type="match status" value="1"/>
</dbReference>
<keyword evidence="6" id="KW-0548">Nucleotidyltransferase</keyword>
<keyword evidence="10" id="KW-0239">DNA-directed DNA polymerase</keyword>
<dbReference type="InterPro" id="IPR023211">
    <property type="entry name" value="DNA_pol_palm_dom_sf"/>
</dbReference>
<dbReference type="InterPro" id="IPR043502">
    <property type="entry name" value="DNA/RNA_pol_sf"/>
</dbReference>
<dbReference type="EC" id="2.7.7.7" evidence="3"/>
<evidence type="ECO:0000256" key="8">
    <source>
        <dbReference type="ARBA" id="ARBA00022763"/>
    </source>
</evidence>
<dbReference type="PANTHER" id="PTHR45812">
    <property type="entry name" value="DNA POLYMERASE ZETA CATALYTIC SUBUNIT"/>
    <property type="match status" value="1"/>
</dbReference>
<dbReference type="Proteomes" id="UP001652625">
    <property type="component" value="Chromosome 03"/>
</dbReference>
<feature type="compositionally biased region" description="Basic residues" evidence="15">
    <location>
        <begin position="505"/>
        <end position="523"/>
    </location>
</feature>
<evidence type="ECO:0000256" key="14">
    <source>
        <dbReference type="ARBA" id="ARBA00049244"/>
    </source>
</evidence>
<dbReference type="InterPro" id="IPR012337">
    <property type="entry name" value="RNaseH-like_sf"/>
</dbReference>
<dbReference type="InterPro" id="IPR006133">
    <property type="entry name" value="DNA-dir_DNA_pol_B_exonuc"/>
</dbReference>
<dbReference type="InterPro" id="IPR042087">
    <property type="entry name" value="DNA_pol_B_thumb"/>
</dbReference>